<reference evidence="1" key="1">
    <citation type="submission" date="2021-10" db="EMBL/GenBank/DDBJ databases">
        <title>Tropical sea cucumber genome reveals ecological adaptation and Cuvierian tubules defense mechanism.</title>
        <authorList>
            <person name="Chen T."/>
        </authorList>
    </citation>
    <scope>NUCLEOTIDE SEQUENCE</scope>
    <source>
        <strain evidence="1">Nanhai2018</strain>
        <tissue evidence="1">Muscle</tissue>
    </source>
</reference>
<dbReference type="OrthoDB" id="7480422at2759"/>
<protein>
    <recommendedName>
        <fullName evidence="3">RNA-directed DNA polymerase from mobile element jockey</fullName>
    </recommendedName>
</protein>
<dbReference type="Proteomes" id="UP001152320">
    <property type="component" value="Chromosome 3"/>
</dbReference>
<evidence type="ECO:0000313" key="2">
    <source>
        <dbReference type="Proteomes" id="UP001152320"/>
    </source>
</evidence>
<dbReference type="EMBL" id="JAIZAY010000003">
    <property type="protein sequence ID" value="KAJ8045354.1"/>
    <property type="molecule type" value="Genomic_DNA"/>
</dbReference>
<accession>A0A9Q1CIS7</accession>
<gene>
    <name evidence="1" type="ORF">HOLleu_08350</name>
</gene>
<name>A0A9Q1CIS7_HOLLE</name>
<dbReference type="PANTHER" id="PTHR33332">
    <property type="entry name" value="REVERSE TRANSCRIPTASE DOMAIN-CONTAINING PROTEIN"/>
    <property type="match status" value="1"/>
</dbReference>
<proteinExistence type="predicted"/>
<keyword evidence="2" id="KW-1185">Reference proteome</keyword>
<evidence type="ECO:0000313" key="1">
    <source>
        <dbReference type="EMBL" id="KAJ8045354.1"/>
    </source>
</evidence>
<sequence>MKNFPDMPESVFPEMPKICIDQKGVENLLLNLNPNKAAGPDAIPAKILRECASSLAPVLTKIFQKSLDSGCLPEAWLDANVTPLYKKGDRCIPADDCILYSKINTTEDSKRLQKDLDSLLSWEKDWQMSFNASKCFTLRVTHKKVPITNNYMMGDTVLEEVKHHPYLGVELSNDLKWSTHISQITTKANKMLGLLKRNIYYCSKSTRSIAYKSLVRPKLEYCSAICDPKHKLDRDKLEEIQNRAARFTVRDYSRDSSITKILADLEWESLHVRRTRSRLITIYKETHGLIPSNIKSFLQSPRSEMHPHTRQTGYLKYNFITTNKDCYRYSLYPRTIPEWNLLDLDTCIAPDVNSFKEKLG</sequence>
<evidence type="ECO:0008006" key="3">
    <source>
        <dbReference type="Google" id="ProtNLM"/>
    </source>
</evidence>
<organism evidence="1 2">
    <name type="scientific">Holothuria leucospilota</name>
    <name type="common">Black long sea cucumber</name>
    <name type="synonym">Mertensiothuria leucospilota</name>
    <dbReference type="NCBI Taxonomy" id="206669"/>
    <lineage>
        <taxon>Eukaryota</taxon>
        <taxon>Metazoa</taxon>
        <taxon>Echinodermata</taxon>
        <taxon>Eleutherozoa</taxon>
        <taxon>Echinozoa</taxon>
        <taxon>Holothuroidea</taxon>
        <taxon>Aspidochirotacea</taxon>
        <taxon>Aspidochirotida</taxon>
        <taxon>Holothuriidae</taxon>
        <taxon>Holothuria</taxon>
    </lineage>
</organism>
<dbReference type="AlphaFoldDB" id="A0A9Q1CIS7"/>
<comment type="caution">
    <text evidence="1">The sequence shown here is derived from an EMBL/GenBank/DDBJ whole genome shotgun (WGS) entry which is preliminary data.</text>
</comment>